<comment type="caution">
    <text evidence="1">The sequence shown here is derived from an EMBL/GenBank/DDBJ whole genome shotgun (WGS) entry which is preliminary data.</text>
</comment>
<dbReference type="RefSeq" id="WP_027271194.1">
    <property type="nucleotide sequence ID" value="NZ_CAAAJE010000015.1"/>
</dbReference>
<organism evidence="1 2">
    <name type="scientific">Legionella sainthelensi</name>
    <dbReference type="NCBI Taxonomy" id="28087"/>
    <lineage>
        <taxon>Bacteria</taxon>
        <taxon>Pseudomonadati</taxon>
        <taxon>Pseudomonadota</taxon>
        <taxon>Gammaproteobacteria</taxon>
        <taxon>Legionellales</taxon>
        <taxon>Legionellaceae</taxon>
        <taxon>Legionella</taxon>
    </lineage>
</organism>
<dbReference type="AlphaFoldDB" id="A0A0W0YQD4"/>
<dbReference type="eggNOG" id="COG1463">
    <property type="taxonomic scope" value="Bacteria"/>
</dbReference>
<dbReference type="Pfam" id="PF02470">
    <property type="entry name" value="MlaD"/>
    <property type="match status" value="1"/>
</dbReference>
<accession>A0A0W0YQD4</accession>
<sequence length="300" mass="32862">METKTNYTIVGVVVLILLVGLITTMLWLSIGFNQKKYTTYTVYMHEAASGLTQDAPVKYNGVQVGYVKEIRLNQNDPRQVEILLDIEEGTPVTTSTFATLNSQGITGVTYIGLSASTSNLTPIKKMPDEPYPVIPSKPSVFNQLDSILKKVSEDMGIVTTEAQRIFNEENANHIKHILSNIDSFSKDIAGNGKNVNVFMDNLAKTSRDFPHVLEELKVGISKFNLMAESLSKAGNSVSKTMNSGKNTLDKISQESLPPATILLRRLNVISANLEKVSSEMRQNPAVVIRGSKPPHPGPGE</sequence>
<gene>
    <name evidence="1" type="ORF">Lsai_1365</name>
</gene>
<proteinExistence type="predicted"/>
<dbReference type="PATRIC" id="fig|28087.4.peg.1470"/>
<dbReference type="InterPro" id="IPR003399">
    <property type="entry name" value="Mce/MlaD"/>
</dbReference>
<protein>
    <submittedName>
        <fullName evidence="1">Mammalian cell entry related domain protein</fullName>
    </submittedName>
</protein>
<dbReference type="STRING" id="28087.Lsai_1365"/>
<dbReference type="PANTHER" id="PTHR36698:SF2">
    <property type="entry name" value="MCE_MLAD DOMAIN-CONTAINING PROTEIN"/>
    <property type="match status" value="1"/>
</dbReference>
<evidence type="ECO:0000313" key="1">
    <source>
        <dbReference type="EMBL" id="KTD58758.1"/>
    </source>
</evidence>
<dbReference type="Proteomes" id="UP000054621">
    <property type="component" value="Unassembled WGS sequence"/>
</dbReference>
<dbReference type="EMBL" id="LNYV01000013">
    <property type="protein sequence ID" value="KTD58758.1"/>
    <property type="molecule type" value="Genomic_DNA"/>
</dbReference>
<name>A0A0W0YQD4_9GAMM</name>
<reference evidence="1 2" key="1">
    <citation type="submission" date="2015-11" db="EMBL/GenBank/DDBJ databases">
        <title>Genomic analysis of 38 Legionella species identifies large and diverse effector repertoires.</title>
        <authorList>
            <person name="Burstein D."/>
            <person name="Amaro F."/>
            <person name="Zusman T."/>
            <person name="Lifshitz Z."/>
            <person name="Cohen O."/>
            <person name="Gilbert J.A."/>
            <person name="Pupko T."/>
            <person name="Shuman H.A."/>
            <person name="Segal G."/>
        </authorList>
    </citation>
    <scope>NUCLEOTIDE SEQUENCE [LARGE SCALE GENOMIC DNA]</scope>
    <source>
        <strain evidence="1 2">Mt.St.Helens-4</strain>
    </source>
</reference>
<dbReference type="PANTHER" id="PTHR36698">
    <property type="entry name" value="BLL5892 PROTEIN"/>
    <property type="match status" value="1"/>
</dbReference>
<evidence type="ECO:0000313" key="2">
    <source>
        <dbReference type="Proteomes" id="UP000054621"/>
    </source>
</evidence>